<reference evidence="2" key="1">
    <citation type="submission" date="2014-05" db="EMBL/GenBank/DDBJ databases">
        <title>The transcriptome of the halophilic microalga Tetraselmis sp. GSL018 isolated from the Great Salt Lake, Utah.</title>
        <authorList>
            <person name="Jinkerson R.E."/>
            <person name="D'Adamo S."/>
            <person name="Posewitz M.C."/>
        </authorList>
    </citation>
    <scope>NUCLEOTIDE SEQUENCE</scope>
    <source>
        <strain evidence="2">GSL018</strain>
    </source>
</reference>
<gene>
    <name evidence="2" type="ORF">TSPGSL018_13253</name>
</gene>
<organism evidence="2">
    <name type="scientific">Tetraselmis sp. GSL018</name>
    <dbReference type="NCBI Taxonomy" id="582737"/>
    <lineage>
        <taxon>Eukaryota</taxon>
        <taxon>Viridiplantae</taxon>
        <taxon>Chlorophyta</taxon>
        <taxon>core chlorophytes</taxon>
        <taxon>Chlorodendrophyceae</taxon>
        <taxon>Chlorodendrales</taxon>
        <taxon>Chlorodendraceae</taxon>
        <taxon>Tetraselmis</taxon>
    </lineage>
</organism>
<feature type="region of interest" description="Disordered" evidence="1">
    <location>
        <begin position="1"/>
        <end position="21"/>
    </location>
</feature>
<accession>A0A061R145</accession>
<sequence length="266" mass="30165">MDSPPSKKASQQLKPWWSGRSGRFEPIFPDGPALALTRTHVALQEKSNELEFLDASYKRAQKAWNDEKSCLEEQIRNLRSEASRNEQNFRDVKDKKFQESQIFRLAEQGWASEKQSLQADFSDQISELKNKLDAATSAATTLETENRQLRRQLQELRSAAAFEDRGGAAAAEARAEEREALAAEEARAEREERIRLQSLCHELQARLHQVQAELSKEREIRSAHDHGALQNAARPSVKEETASKRRTRRPKSSKSASAKRRGGKSS</sequence>
<evidence type="ECO:0000313" key="2">
    <source>
        <dbReference type="EMBL" id="JAC66602.1"/>
    </source>
</evidence>
<name>A0A061R145_9CHLO</name>
<dbReference type="AlphaFoldDB" id="A0A061R145"/>
<dbReference type="EMBL" id="GBEZ01020031">
    <property type="protein sequence ID" value="JAC66602.1"/>
    <property type="molecule type" value="Transcribed_RNA"/>
</dbReference>
<evidence type="ECO:0000256" key="1">
    <source>
        <dbReference type="SAM" id="MobiDB-lite"/>
    </source>
</evidence>
<feature type="compositionally biased region" description="Basic and acidic residues" evidence="1">
    <location>
        <begin position="214"/>
        <end position="227"/>
    </location>
</feature>
<feature type="compositionally biased region" description="Basic residues" evidence="1">
    <location>
        <begin position="244"/>
        <end position="266"/>
    </location>
</feature>
<feature type="region of interest" description="Disordered" evidence="1">
    <location>
        <begin position="214"/>
        <end position="266"/>
    </location>
</feature>
<protein>
    <submittedName>
        <fullName evidence="2">Uncharacterized protein</fullName>
    </submittedName>
</protein>
<proteinExistence type="predicted"/>